<evidence type="ECO:0000313" key="3">
    <source>
        <dbReference type="EMBL" id="CAF4079900.1"/>
    </source>
</evidence>
<proteinExistence type="predicted"/>
<feature type="compositionally biased region" description="Low complexity" evidence="1">
    <location>
        <begin position="251"/>
        <end position="261"/>
    </location>
</feature>
<dbReference type="EMBL" id="CAJOAY010004694">
    <property type="protein sequence ID" value="CAF4079900.1"/>
    <property type="molecule type" value="Genomic_DNA"/>
</dbReference>
<dbReference type="OrthoDB" id="10049206at2759"/>
<evidence type="ECO:0000313" key="2">
    <source>
        <dbReference type="EMBL" id="CAF1077554.1"/>
    </source>
</evidence>
<evidence type="ECO:0000256" key="1">
    <source>
        <dbReference type="SAM" id="MobiDB-lite"/>
    </source>
</evidence>
<protein>
    <submittedName>
        <fullName evidence="2">Uncharacterized protein</fullName>
    </submittedName>
</protein>
<name>A0A814MF01_9BILA</name>
<dbReference type="EMBL" id="CAJNON010000183">
    <property type="protein sequence ID" value="CAF1077554.1"/>
    <property type="molecule type" value="Genomic_DNA"/>
</dbReference>
<comment type="caution">
    <text evidence="2">The sequence shown here is derived from an EMBL/GenBank/DDBJ whole genome shotgun (WGS) entry which is preliminary data.</text>
</comment>
<accession>A0A814MF01</accession>
<feature type="region of interest" description="Disordered" evidence="1">
    <location>
        <begin position="213"/>
        <end position="276"/>
    </location>
</feature>
<dbReference type="Proteomes" id="UP000663881">
    <property type="component" value="Unassembled WGS sequence"/>
</dbReference>
<dbReference type="AlphaFoldDB" id="A0A814MF01"/>
<feature type="compositionally biased region" description="Polar residues" evidence="1">
    <location>
        <begin position="213"/>
        <end position="240"/>
    </location>
</feature>
<organism evidence="2 4">
    <name type="scientific">Adineta steineri</name>
    <dbReference type="NCBI Taxonomy" id="433720"/>
    <lineage>
        <taxon>Eukaryota</taxon>
        <taxon>Metazoa</taxon>
        <taxon>Spiralia</taxon>
        <taxon>Gnathifera</taxon>
        <taxon>Rotifera</taxon>
        <taxon>Eurotatoria</taxon>
        <taxon>Bdelloidea</taxon>
        <taxon>Adinetida</taxon>
        <taxon>Adinetidae</taxon>
        <taxon>Adineta</taxon>
    </lineage>
</organism>
<sequence length="317" mass="36267">MLILPNNDDNPHDIDAKVNQLRNMSQTNALTQLKLWKETLHFRRQSTKDHSTKDIIKDFPGYSNSLLIFQEVRLLTKTDLPTTVRRQIPELLNKSLSVPLFITESPPIRVIKILCKEFRESVQHLFFNDEPSSPYPTLVYINNVIHIYVDFISILSTNYVDDAFALLIAMYIIFGLTFDRKSRIVKLLHSVLYGETKYLTNSINSLAIDQSTETQSTNDNPDSILNASFDTNKNNNNHIQIPSPPSPPSPSLSNMSSQKQIQPRKRQKRNLSINNKKCVHLTTSETNDYSLTTANSVPLEDLTNSIITSQPKRTRRL</sequence>
<evidence type="ECO:0000313" key="4">
    <source>
        <dbReference type="Proteomes" id="UP000663891"/>
    </source>
</evidence>
<gene>
    <name evidence="3" type="ORF">OKA104_LOCUS34497</name>
    <name evidence="2" type="ORF">VCS650_LOCUS18826</name>
</gene>
<dbReference type="Proteomes" id="UP000663891">
    <property type="component" value="Unassembled WGS sequence"/>
</dbReference>
<reference evidence="2" key="1">
    <citation type="submission" date="2021-02" db="EMBL/GenBank/DDBJ databases">
        <authorList>
            <person name="Nowell W R."/>
        </authorList>
    </citation>
    <scope>NUCLEOTIDE SEQUENCE</scope>
</reference>